<sequence>MYVPNEGEGVGGEGEGVPSGGPPLSGAASPPNPYGKAV</sequence>
<organism evidence="2 3">
    <name type="scientific">Fimbriimonas ginsengisoli Gsoil 348</name>
    <dbReference type="NCBI Taxonomy" id="661478"/>
    <lineage>
        <taxon>Bacteria</taxon>
        <taxon>Bacillati</taxon>
        <taxon>Armatimonadota</taxon>
        <taxon>Fimbriimonadia</taxon>
        <taxon>Fimbriimonadales</taxon>
        <taxon>Fimbriimonadaceae</taxon>
        <taxon>Fimbriimonas</taxon>
    </lineage>
</organism>
<dbReference type="EMBL" id="CP007139">
    <property type="protein sequence ID" value="AIE86917.1"/>
    <property type="molecule type" value="Genomic_DNA"/>
</dbReference>
<evidence type="ECO:0000313" key="2">
    <source>
        <dbReference type="EMBL" id="AIE86917.1"/>
    </source>
</evidence>
<keyword evidence="3" id="KW-1185">Reference proteome</keyword>
<accession>A0A068NU72</accession>
<reference evidence="2 3" key="1">
    <citation type="journal article" date="2014" name="PLoS ONE">
        <title>The first complete genome sequence of the class fimbriimonadia in the phylum armatimonadetes.</title>
        <authorList>
            <person name="Hu Z.Y."/>
            <person name="Wang Y.Z."/>
            <person name="Im W.T."/>
            <person name="Wang S.Y."/>
            <person name="Zhao G.P."/>
            <person name="Zheng H.J."/>
            <person name="Quan Z.X."/>
        </authorList>
    </citation>
    <scope>NUCLEOTIDE SEQUENCE [LARGE SCALE GENOMIC DNA]</scope>
    <source>
        <strain evidence="2">Gsoil 348</strain>
    </source>
</reference>
<dbReference type="HOGENOM" id="CLU_3328158_0_0_0"/>
<feature type="region of interest" description="Disordered" evidence="1">
    <location>
        <begin position="1"/>
        <end position="38"/>
    </location>
</feature>
<gene>
    <name evidence="2" type="ORF">OP10G_3549</name>
</gene>
<protein>
    <submittedName>
        <fullName evidence="2">Uncharacterized protein</fullName>
    </submittedName>
</protein>
<feature type="compositionally biased region" description="Gly residues" evidence="1">
    <location>
        <begin position="8"/>
        <end position="19"/>
    </location>
</feature>
<dbReference type="KEGG" id="fgi:OP10G_3549"/>
<dbReference type="Proteomes" id="UP000027982">
    <property type="component" value="Chromosome"/>
</dbReference>
<evidence type="ECO:0000313" key="3">
    <source>
        <dbReference type="Proteomes" id="UP000027982"/>
    </source>
</evidence>
<evidence type="ECO:0000256" key="1">
    <source>
        <dbReference type="SAM" id="MobiDB-lite"/>
    </source>
</evidence>
<dbReference type="AlphaFoldDB" id="A0A068NU72"/>
<name>A0A068NU72_FIMGI</name>
<proteinExistence type="predicted"/>